<dbReference type="InParanoid" id="A0A7G1GAB6"/>
<gene>
    <name evidence="1" type="ORF">OSSY52_21780</name>
</gene>
<evidence type="ECO:0000313" key="2">
    <source>
        <dbReference type="Proteomes" id="UP000516361"/>
    </source>
</evidence>
<proteinExistence type="predicted"/>
<keyword evidence="2" id="KW-1185">Reference proteome</keyword>
<dbReference type="KEGG" id="ocy:OSSY52_21780"/>
<sequence length="83" mass="9795">MFVIITGIYLLDEKLNIKNKIDGINLKNIERTNNDIDDAKKVWEDSFKHSSPYEDKNFDLKRTSKGKNNFAHDFYKISNKDIK</sequence>
<dbReference type="AlphaFoldDB" id="A0A7G1GAB6"/>
<dbReference type="EMBL" id="AP018712">
    <property type="protein sequence ID" value="BBE32037.1"/>
    <property type="molecule type" value="Genomic_DNA"/>
</dbReference>
<evidence type="ECO:0000313" key="1">
    <source>
        <dbReference type="EMBL" id="BBE32037.1"/>
    </source>
</evidence>
<organism evidence="1 2">
    <name type="scientific">Tepiditoga spiralis</name>
    <dbReference type="NCBI Taxonomy" id="2108365"/>
    <lineage>
        <taxon>Bacteria</taxon>
        <taxon>Thermotogati</taxon>
        <taxon>Thermotogota</taxon>
        <taxon>Thermotogae</taxon>
        <taxon>Petrotogales</taxon>
        <taxon>Petrotogaceae</taxon>
        <taxon>Tepiditoga</taxon>
    </lineage>
</organism>
<name>A0A7G1GAB6_9BACT</name>
<dbReference type="Proteomes" id="UP000516361">
    <property type="component" value="Chromosome"/>
</dbReference>
<accession>A0A7G1GAB6</accession>
<reference evidence="1 2" key="1">
    <citation type="submission" date="2018-06" db="EMBL/GenBank/DDBJ databases">
        <title>Genome sequencing of Oceanotoga sp. sy52.</title>
        <authorList>
            <person name="Mori K."/>
        </authorList>
    </citation>
    <scope>NUCLEOTIDE SEQUENCE [LARGE SCALE GENOMIC DNA]</scope>
    <source>
        <strain evidence="2">sy52</strain>
    </source>
</reference>
<protein>
    <submittedName>
        <fullName evidence="1">Uncharacterized protein</fullName>
    </submittedName>
</protein>